<protein>
    <submittedName>
        <fullName evidence="1">Uncharacterized protein</fullName>
    </submittedName>
</protein>
<comment type="caution">
    <text evidence="1">The sequence shown here is derived from an EMBL/GenBank/DDBJ whole genome shotgun (WGS) entry which is preliminary data.</text>
</comment>
<dbReference type="AlphaFoldDB" id="A0A9X2J6C2"/>
<sequence>MDNPAPFDIQLTIFANEVQPLRQFLASINTDLVNLVTRNPKQTESVMGALHEIIGELDMITVRYEHKNQSFSCQGEAWISEKTAKKKIQT</sequence>
<evidence type="ECO:0000313" key="2">
    <source>
        <dbReference type="Proteomes" id="UP001139028"/>
    </source>
</evidence>
<dbReference type="Proteomes" id="UP001139028">
    <property type="component" value="Unassembled WGS sequence"/>
</dbReference>
<organism evidence="1 2">
    <name type="scientific">Microbulbifer okhotskensis</name>
    <dbReference type="NCBI Taxonomy" id="2926617"/>
    <lineage>
        <taxon>Bacteria</taxon>
        <taxon>Pseudomonadati</taxon>
        <taxon>Pseudomonadota</taxon>
        <taxon>Gammaproteobacteria</taxon>
        <taxon>Cellvibrionales</taxon>
        <taxon>Microbulbiferaceae</taxon>
        <taxon>Microbulbifer</taxon>
    </lineage>
</organism>
<keyword evidence="2" id="KW-1185">Reference proteome</keyword>
<gene>
    <name evidence="1" type="ORF">MO867_17440</name>
</gene>
<evidence type="ECO:0000313" key="1">
    <source>
        <dbReference type="EMBL" id="MCO1336118.1"/>
    </source>
</evidence>
<proteinExistence type="predicted"/>
<name>A0A9X2J6C2_9GAMM</name>
<dbReference type="EMBL" id="JALBWM010000106">
    <property type="protein sequence ID" value="MCO1336118.1"/>
    <property type="molecule type" value="Genomic_DNA"/>
</dbReference>
<reference evidence="1" key="1">
    <citation type="journal article" date="2022" name="Arch. Microbiol.">
        <title>Microbulbifer okhotskensis sp. nov., isolated from a deep bottom sediment of the Okhotsk Sea.</title>
        <authorList>
            <person name="Romanenko L."/>
            <person name="Kurilenko V."/>
            <person name="Otstavnykh N."/>
            <person name="Velansky P."/>
            <person name="Isaeva M."/>
            <person name="Mikhailov V."/>
        </authorList>
    </citation>
    <scope>NUCLEOTIDE SEQUENCE</scope>
    <source>
        <strain evidence="1">OS29</strain>
    </source>
</reference>
<dbReference type="RefSeq" id="WP_252471524.1">
    <property type="nucleotide sequence ID" value="NZ_JALBWM010000106.1"/>
</dbReference>
<accession>A0A9X2J6C2</accession>